<name>A0A6A6W994_9PEZI</name>
<keyword evidence="6" id="KW-0812">Transmembrane</keyword>
<proteinExistence type="predicted"/>
<evidence type="ECO:0000313" key="9">
    <source>
        <dbReference type="Proteomes" id="UP000799437"/>
    </source>
</evidence>
<dbReference type="AlphaFoldDB" id="A0A6A6W994"/>
<dbReference type="InterPro" id="IPR044862">
    <property type="entry name" value="Pro_4_hyd_alph_FE2OG_OXY"/>
</dbReference>
<organism evidence="8 9">
    <name type="scientific">Pseudovirgaria hyperparasitica</name>
    <dbReference type="NCBI Taxonomy" id="470096"/>
    <lineage>
        <taxon>Eukaryota</taxon>
        <taxon>Fungi</taxon>
        <taxon>Dikarya</taxon>
        <taxon>Ascomycota</taxon>
        <taxon>Pezizomycotina</taxon>
        <taxon>Dothideomycetes</taxon>
        <taxon>Dothideomycetes incertae sedis</taxon>
        <taxon>Acrospermales</taxon>
        <taxon>Acrospermaceae</taxon>
        <taxon>Pseudovirgaria</taxon>
    </lineage>
</organism>
<keyword evidence="6" id="KW-0472">Membrane</keyword>
<accession>A0A6A6W994</accession>
<dbReference type="PANTHER" id="PTHR10869">
    <property type="entry name" value="PROLYL 4-HYDROXYLASE ALPHA SUBUNIT"/>
    <property type="match status" value="1"/>
</dbReference>
<gene>
    <name evidence="8" type="ORF">EJ05DRAFT_464045</name>
</gene>
<keyword evidence="4" id="KW-0560">Oxidoreductase</keyword>
<dbReference type="RefSeq" id="XP_033601873.1">
    <property type="nucleotide sequence ID" value="XM_033742736.1"/>
</dbReference>
<keyword evidence="5" id="KW-0408">Iron</keyword>
<evidence type="ECO:0000256" key="5">
    <source>
        <dbReference type="ARBA" id="ARBA00023004"/>
    </source>
</evidence>
<evidence type="ECO:0000256" key="4">
    <source>
        <dbReference type="ARBA" id="ARBA00023002"/>
    </source>
</evidence>
<dbReference type="OrthoDB" id="420380at2759"/>
<evidence type="ECO:0000256" key="6">
    <source>
        <dbReference type="SAM" id="Phobius"/>
    </source>
</evidence>
<evidence type="ECO:0000259" key="7">
    <source>
        <dbReference type="SMART" id="SM00702"/>
    </source>
</evidence>
<feature type="transmembrane region" description="Helical" evidence="6">
    <location>
        <begin position="6"/>
        <end position="27"/>
    </location>
</feature>
<comment type="cofactor">
    <cofactor evidence="1">
        <name>L-ascorbate</name>
        <dbReference type="ChEBI" id="CHEBI:38290"/>
    </cofactor>
</comment>
<dbReference type="Proteomes" id="UP000799437">
    <property type="component" value="Unassembled WGS sequence"/>
</dbReference>
<keyword evidence="6" id="KW-1133">Transmembrane helix</keyword>
<keyword evidence="3" id="KW-0223">Dioxygenase</keyword>
<dbReference type="GeneID" id="54483790"/>
<dbReference type="InterPro" id="IPR006620">
    <property type="entry name" value="Pro_4_hyd_alph"/>
</dbReference>
<dbReference type="GO" id="GO:0005506">
    <property type="term" value="F:iron ion binding"/>
    <property type="evidence" value="ECO:0007669"/>
    <property type="project" value="InterPro"/>
</dbReference>
<dbReference type="GO" id="GO:0005783">
    <property type="term" value="C:endoplasmic reticulum"/>
    <property type="evidence" value="ECO:0007669"/>
    <property type="project" value="TreeGrafter"/>
</dbReference>
<protein>
    <recommendedName>
        <fullName evidence="7">Prolyl 4-hydroxylase alpha subunit domain-containing protein</fullName>
    </recommendedName>
</protein>
<feature type="domain" description="Prolyl 4-hydroxylase alpha subunit" evidence="7">
    <location>
        <begin position="79"/>
        <end position="292"/>
    </location>
</feature>
<keyword evidence="9" id="KW-1185">Reference proteome</keyword>
<evidence type="ECO:0000313" key="8">
    <source>
        <dbReference type="EMBL" id="KAF2759422.1"/>
    </source>
</evidence>
<dbReference type="Pfam" id="PF13640">
    <property type="entry name" value="2OG-FeII_Oxy_3"/>
    <property type="match status" value="1"/>
</dbReference>
<evidence type="ECO:0000256" key="2">
    <source>
        <dbReference type="ARBA" id="ARBA00022723"/>
    </source>
</evidence>
<keyword evidence="2" id="KW-0479">Metal-binding</keyword>
<evidence type="ECO:0000256" key="1">
    <source>
        <dbReference type="ARBA" id="ARBA00001961"/>
    </source>
</evidence>
<reference evidence="8" key="1">
    <citation type="journal article" date="2020" name="Stud. Mycol.">
        <title>101 Dothideomycetes genomes: a test case for predicting lifestyles and emergence of pathogens.</title>
        <authorList>
            <person name="Haridas S."/>
            <person name="Albert R."/>
            <person name="Binder M."/>
            <person name="Bloem J."/>
            <person name="Labutti K."/>
            <person name="Salamov A."/>
            <person name="Andreopoulos B."/>
            <person name="Baker S."/>
            <person name="Barry K."/>
            <person name="Bills G."/>
            <person name="Bluhm B."/>
            <person name="Cannon C."/>
            <person name="Castanera R."/>
            <person name="Culley D."/>
            <person name="Daum C."/>
            <person name="Ezra D."/>
            <person name="Gonzalez J."/>
            <person name="Henrissat B."/>
            <person name="Kuo A."/>
            <person name="Liang C."/>
            <person name="Lipzen A."/>
            <person name="Lutzoni F."/>
            <person name="Magnuson J."/>
            <person name="Mondo S."/>
            <person name="Nolan M."/>
            <person name="Ohm R."/>
            <person name="Pangilinan J."/>
            <person name="Park H.-J."/>
            <person name="Ramirez L."/>
            <person name="Alfaro M."/>
            <person name="Sun H."/>
            <person name="Tritt A."/>
            <person name="Yoshinaga Y."/>
            <person name="Zwiers L.-H."/>
            <person name="Turgeon B."/>
            <person name="Goodwin S."/>
            <person name="Spatafora J."/>
            <person name="Crous P."/>
            <person name="Grigoriev I."/>
        </authorList>
    </citation>
    <scope>NUCLEOTIDE SEQUENCE</scope>
    <source>
        <strain evidence="8">CBS 121739</strain>
    </source>
</reference>
<evidence type="ECO:0000256" key="3">
    <source>
        <dbReference type="ARBA" id="ARBA00022964"/>
    </source>
</evidence>
<dbReference type="InterPro" id="IPR045054">
    <property type="entry name" value="P4HA-like"/>
</dbReference>
<dbReference type="PANTHER" id="PTHR10869:SF246">
    <property type="entry name" value="TRANSMEMBRANE PROLYL 4-HYDROXYLASE"/>
    <property type="match status" value="1"/>
</dbReference>
<dbReference type="Gene3D" id="2.60.120.620">
    <property type="entry name" value="q2cbj1_9rhob like domain"/>
    <property type="match status" value="1"/>
</dbReference>
<dbReference type="GO" id="GO:0031418">
    <property type="term" value="F:L-ascorbic acid binding"/>
    <property type="evidence" value="ECO:0007669"/>
    <property type="project" value="InterPro"/>
</dbReference>
<dbReference type="EMBL" id="ML996570">
    <property type="protein sequence ID" value="KAF2759422.1"/>
    <property type="molecule type" value="Genomic_DNA"/>
</dbReference>
<dbReference type="SMART" id="SM00702">
    <property type="entry name" value="P4Hc"/>
    <property type="match status" value="1"/>
</dbReference>
<sequence length="330" mass="37724">MMSFSFASIFQYVVVTGVAYVLIIAPLTKTLFGIGQHSYDGLDDNVDISASKLRNIVIPDPALQCPEHGYKTRILARSPLVIYIENFLSEKEVEHLKELSEPFYHLSTVTTSPTNTTYDPSIRRSHKAKPPRTQIVRCIEARSREFQGPHPSIFTEHLWTQKYHPGGHYRHHYDYGSASRRSGRVSSFMVWLQAPERGGGTEFPRLEHPCRGSRDSIERREWCRFIDCPVEERHGTGQREQEDIGVTFKPIARNAVYWENFDVDMGTPYEEVWHAGLPVDEGVKIGLNIWSWLQRGYIPTDADRIAMEDNDPAVELARDATEMVSGEKAE</sequence>
<dbReference type="GO" id="GO:0004656">
    <property type="term" value="F:procollagen-proline 4-dioxygenase activity"/>
    <property type="evidence" value="ECO:0007669"/>
    <property type="project" value="TreeGrafter"/>
</dbReference>